<sequence length="71" mass="8295">MWALEQWVYYSEKLILGKQGGSSSVCLWGERLLAVLTRAKTVSSICTRLRVPPLARWTVRERVRTSRYFCM</sequence>
<evidence type="ECO:0000313" key="2">
    <source>
        <dbReference type="Proteomes" id="UP000198656"/>
    </source>
</evidence>
<dbReference type="EMBL" id="FNCP01000010">
    <property type="protein sequence ID" value="SDH13041.1"/>
    <property type="molecule type" value="Genomic_DNA"/>
</dbReference>
<dbReference type="AlphaFoldDB" id="A0A1G7ZWL3"/>
<evidence type="ECO:0000313" key="1">
    <source>
        <dbReference type="EMBL" id="SDH13041.1"/>
    </source>
</evidence>
<protein>
    <submittedName>
        <fullName evidence="1">Uncharacterized protein</fullName>
    </submittedName>
</protein>
<accession>A0A1G7ZWL3</accession>
<gene>
    <name evidence="1" type="ORF">SAMN05443529_11030</name>
</gene>
<keyword evidence="2" id="KW-1185">Reference proteome</keyword>
<name>A0A1G7ZWL3_9FIRM</name>
<proteinExistence type="predicted"/>
<dbReference type="STRING" id="1121419.SAMN05443529_11030"/>
<dbReference type="Proteomes" id="UP000198656">
    <property type="component" value="Unassembled WGS sequence"/>
</dbReference>
<reference evidence="2" key="1">
    <citation type="submission" date="2016-10" db="EMBL/GenBank/DDBJ databases">
        <authorList>
            <person name="Varghese N."/>
            <person name="Submissions S."/>
        </authorList>
    </citation>
    <scope>NUCLEOTIDE SEQUENCE [LARGE SCALE GENOMIC DNA]</scope>
    <source>
        <strain evidence="2">DSM 8344</strain>
    </source>
</reference>
<organism evidence="1 2">
    <name type="scientific">Desulfosporosinus hippei DSM 8344</name>
    <dbReference type="NCBI Taxonomy" id="1121419"/>
    <lineage>
        <taxon>Bacteria</taxon>
        <taxon>Bacillati</taxon>
        <taxon>Bacillota</taxon>
        <taxon>Clostridia</taxon>
        <taxon>Eubacteriales</taxon>
        <taxon>Desulfitobacteriaceae</taxon>
        <taxon>Desulfosporosinus</taxon>
    </lineage>
</organism>